<proteinExistence type="predicted"/>
<dbReference type="Gene3D" id="1.10.3210.10">
    <property type="entry name" value="Hypothetical protein af1432"/>
    <property type="match status" value="1"/>
</dbReference>
<reference evidence="1 2" key="1">
    <citation type="submission" date="2019-01" db="EMBL/GenBank/DDBJ databases">
        <title>Genome sequencing of strain FW10M-9.</title>
        <authorList>
            <person name="Heo J."/>
            <person name="Kim S.-J."/>
            <person name="Kim J.-S."/>
            <person name="Hong S.-B."/>
            <person name="Kwon S.-W."/>
        </authorList>
    </citation>
    <scope>NUCLEOTIDE SEQUENCE [LARGE SCALE GENOMIC DNA]</scope>
    <source>
        <strain evidence="1 2">FW10M-9</strain>
    </source>
</reference>
<dbReference type="EMBL" id="CP035493">
    <property type="protein sequence ID" value="QAY69157.1"/>
    <property type="molecule type" value="Genomic_DNA"/>
</dbReference>
<dbReference type="OrthoDB" id="9808993at2"/>
<evidence type="ECO:0000313" key="2">
    <source>
        <dbReference type="Proteomes" id="UP000292118"/>
    </source>
</evidence>
<gene>
    <name evidence="1" type="ORF">ET471_03115</name>
</gene>
<evidence type="ECO:0008006" key="3">
    <source>
        <dbReference type="Google" id="ProtNLM"/>
    </source>
</evidence>
<evidence type="ECO:0000313" key="1">
    <source>
        <dbReference type="EMBL" id="QAY69157.1"/>
    </source>
</evidence>
<dbReference type="PANTHER" id="PTHR21174:SF0">
    <property type="entry name" value="HD PHOSPHOHYDROLASE FAMILY PROTEIN-RELATED"/>
    <property type="match status" value="1"/>
</dbReference>
<protein>
    <recommendedName>
        <fullName evidence="3">Metal-dependent HD superfamily phosphohydrolase</fullName>
    </recommendedName>
</protein>
<organism evidence="1 2">
    <name type="scientific">Xylanimonas protaetiae</name>
    <dbReference type="NCBI Taxonomy" id="2509457"/>
    <lineage>
        <taxon>Bacteria</taxon>
        <taxon>Bacillati</taxon>
        <taxon>Actinomycetota</taxon>
        <taxon>Actinomycetes</taxon>
        <taxon>Micrococcales</taxon>
        <taxon>Promicromonosporaceae</taxon>
        <taxon>Xylanimonas</taxon>
    </lineage>
</organism>
<dbReference type="Proteomes" id="UP000292118">
    <property type="component" value="Chromosome"/>
</dbReference>
<dbReference type="InterPro" id="IPR009218">
    <property type="entry name" value="HD_phosphohydro"/>
</dbReference>
<accession>A0A4P6F7D5</accession>
<keyword evidence="2" id="KW-1185">Reference proteome</keyword>
<name>A0A4P6F7D5_9MICO</name>
<dbReference type="AlphaFoldDB" id="A0A4P6F7D5"/>
<dbReference type="PIRSF" id="PIRSF035170">
    <property type="entry name" value="HD_phosphohydro"/>
    <property type="match status" value="1"/>
</dbReference>
<dbReference type="PANTHER" id="PTHR21174">
    <property type="match status" value="1"/>
</dbReference>
<dbReference type="RefSeq" id="WP_129186557.1">
    <property type="nucleotide sequence ID" value="NZ_CP035493.1"/>
</dbReference>
<dbReference type="KEGG" id="xya:ET471_03115"/>
<sequence length="233" mass="25921">MGVNWHDAPQWFRSSFARAARGVGATATDDELADTAEGLVARWSGEDRHYHNLKHLATTLHRVEELSQETHDANLVRLAAWYHGAVFASDSKSTYELKGGEQTPASAELARKELTALGVPAERADRVAALVDSLLRHQPPADDADAQVLNDADLSMLATEPQYYKVYCAAVRDEYGHIPRADFVRARIRILERILQRGPIFSTPQAQSWEAPARQNVEAELARLQKEQAKLDA</sequence>
<dbReference type="SUPFAM" id="SSF109604">
    <property type="entry name" value="HD-domain/PDEase-like"/>
    <property type="match status" value="1"/>
</dbReference>